<dbReference type="GO" id="GO:0016301">
    <property type="term" value="F:kinase activity"/>
    <property type="evidence" value="ECO:0007669"/>
    <property type="project" value="UniProtKB-KW"/>
</dbReference>
<dbReference type="EMBL" id="AJWZ01008442">
    <property type="protein sequence ID" value="EKC54098.1"/>
    <property type="molecule type" value="Genomic_DNA"/>
</dbReference>
<accession>K1S9J7</accession>
<protein>
    <submittedName>
        <fullName evidence="3">Two-component system sensor histidine kinase</fullName>
    </submittedName>
</protein>
<keyword evidence="3" id="KW-0808">Transferase</keyword>
<proteinExistence type="predicted"/>
<dbReference type="InterPro" id="IPR033406">
    <property type="entry name" value="DUF5113"/>
</dbReference>
<sequence>DANLQRADDFADSAYFSNINGTYQRTLAFADSSRHYLNAFYLSKYPDGKYLMVAHPEVGMAAELSWMRSGLPTNYHVILDLRNECAVAALALHQWSLYQSNNKVYTQLFREISADNTLDNYVHTMQQSENSKTVAVVLLILLLLQLPLAYYLLYYRHVLSYRFAMIEQTKAKRTDEAEQESLKLELMTDELHRAEYENDKLHISNSVLDNCLSTLKHETMYYPSRIRQLIDSQPDDVDSLKELVAYYKSLYSLLSAQAMEQVEGNIKADDS</sequence>
<comment type="caution">
    <text evidence="3">The sequence shown here is derived from an EMBL/GenBank/DDBJ whole genome shotgun (WGS) entry which is preliminary data.</text>
</comment>
<keyword evidence="1" id="KW-0472">Membrane</keyword>
<keyword evidence="1" id="KW-0812">Transmembrane</keyword>
<evidence type="ECO:0000259" key="2">
    <source>
        <dbReference type="Pfam" id="PF17140"/>
    </source>
</evidence>
<keyword evidence="1" id="KW-1133">Transmembrane helix</keyword>
<evidence type="ECO:0000313" key="3">
    <source>
        <dbReference type="EMBL" id="EKC54098.1"/>
    </source>
</evidence>
<organism evidence="3">
    <name type="scientific">human gut metagenome</name>
    <dbReference type="NCBI Taxonomy" id="408170"/>
    <lineage>
        <taxon>unclassified sequences</taxon>
        <taxon>metagenomes</taxon>
        <taxon>organismal metagenomes</taxon>
    </lineage>
</organism>
<evidence type="ECO:0000256" key="1">
    <source>
        <dbReference type="SAM" id="Phobius"/>
    </source>
</evidence>
<reference evidence="3" key="1">
    <citation type="journal article" date="2013" name="Environ. Microbiol.">
        <title>Microbiota from the distal guts of lean and obese adolescents exhibit partial functional redundancy besides clear differences in community structure.</title>
        <authorList>
            <person name="Ferrer M."/>
            <person name="Ruiz A."/>
            <person name="Lanza F."/>
            <person name="Haange S.B."/>
            <person name="Oberbach A."/>
            <person name="Till H."/>
            <person name="Bargiela R."/>
            <person name="Campoy C."/>
            <person name="Segura M.T."/>
            <person name="Richter M."/>
            <person name="von Bergen M."/>
            <person name="Seifert J."/>
            <person name="Suarez A."/>
        </authorList>
    </citation>
    <scope>NUCLEOTIDE SEQUENCE</scope>
</reference>
<feature type="transmembrane region" description="Helical" evidence="1">
    <location>
        <begin position="134"/>
        <end position="155"/>
    </location>
</feature>
<dbReference type="AlphaFoldDB" id="K1S9J7"/>
<name>K1S9J7_9ZZZZ</name>
<feature type="domain" description="DUF5113" evidence="2">
    <location>
        <begin position="4"/>
        <end position="156"/>
    </location>
</feature>
<gene>
    <name evidence="3" type="ORF">OBE_12262</name>
</gene>
<feature type="non-terminal residue" evidence="3">
    <location>
        <position position="1"/>
    </location>
</feature>
<keyword evidence="3" id="KW-0418">Kinase</keyword>
<dbReference type="Pfam" id="PF17140">
    <property type="entry name" value="DUF5113"/>
    <property type="match status" value="1"/>
</dbReference>